<dbReference type="Proteomes" id="UP000007478">
    <property type="component" value="Chromosome"/>
</dbReference>
<keyword evidence="2" id="KW-1185">Reference proteome</keyword>
<accession>F0LJ39</accession>
<organism evidence="1 2">
    <name type="scientific">Thermococcus barophilus (strain DSM 11836 / MP)</name>
    <dbReference type="NCBI Taxonomy" id="391623"/>
    <lineage>
        <taxon>Archaea</taxon>
        <taxon>Methanobacteriati</taxon>
        <taxon>Methanobacteriota</taxon>
        <taxon>Thermococci</taxon>
        <taxon>Thermococcales</taxon>
        <taxon>Thermococcaceae</taxon>
        <taxon>Thermococcus</taxon>
    </lineage>
</organism>
<evidence type="ECO:0000313" key="1">
    <source>
        <dbReference type="EMBL" id="ADT83385.1"/>
    </source>
</evidence>
<dbReference type="AlphaFoldDB" id="F0LJ39"/>
<protein>
    <submittedName>
        <fullName evidence="1">Uncharacterized protein</fullName>
    </submittedName>
</protein>
<dbReference type="EMBL" id="CP002372">
    <property type="protein sequence ID" value="ADT83385.1"/>
    <property type="molecule type" value="Genomic_DNA"/>
</dbReference>
<dbReference type="HOGENOM" id="CLU_219594_0_0_2"/>
<dbReference type="KEGG" id="tba:TERMP_00408"/>
<reference evidence="1 2" key="1">
    <citation type="journal article" date="2011" name="J. Bacteriol.">
        <title>Complete genome sequence of the hyperthermophilic, piezophilic, heterotrophic, and carboxydotrophic archaeon Thermococcus barophilus MP.</title>
        <authorList>
            <person name="Vannier P."/>
            <person name="Marteinsson V.T."/>
            <person name="Fridjonsson O.H."/>
            <person name="Oger P."/>
            <person name="Jebbar M."/>
        </authorList>
    </citation>
    <scope>NUCLEOTIDE SEQUENCE [LARGE SCALE GENOMIC DNA]</scope>
    <source>
        <strain evidence="2">DSM 11836 / MP</strain>
    </source>
</reference>
<name>F0LJ39_THEBM</name>
<dbReference type="PATRIC" id="fig|391623.17.peg.408"/>
<sequence length="39" mass="4632">MENKCIRDNEVLSAVENFEIMLTQLIKILEKIKKKKLKV</sequence>
<proteinExistence type="predicted"/>
<gene>
    <name evidence="1" type="ordered locus">TERMP_00408</name>
</gene>
<evidence type="ECO:0000313" key="2">
    <source>
        <dbReference type="Proteomes" id="UP000007478"/>
    </source>
</evidence>